<gene>
    <name evidence="1" type="ORF">E2C01_032625</name>
</gene>
<dbReference type="EMBL" id="VSRR010004259">
    <property type="protein sequence ID" value="MPC39105.1"/>
    <property type="molecule type" value="Genomic_DNA"/>
</dbReference>
<proteinExistence type="predicted"/>
<organism evidence="1 2">
    <name type="scientific">Portunus trituberculatus</name>
    <name type="common">Swimming crab</name>
    <name type="synonym">Neptunus trituberculatus</name>
    <dbReference type="NCBI Taxonomy" id="210409"/>
    <lineage>
        <taxon>Eukaryota</taxon>
        <taxon>Metazoa</taxon>
        <taxon>Ecdysozoa</taxon>
        <taxon>Arthropoda</taxon>
        <taxon>Crustacea</taxon>
        <taxon>Multicrustacea</taxon>
        <taxon>Malacostraca</taxon>
        <taxon>Eumalacostraca</taxon>
        <taxon>Eucarida</taxon>
        <taxon>Decapoda</taxon>
        <taxon>Pleocyemata</taxon>
        <taxon>Brachyura</taxon>
        <taxon>Eubrachyura</taxon>
        <taxon>Portunoidea</taxon>
        <taxon>Portunidae</taxon>
        <taxon>Portuninae</taxon>
        <taxon>Portunus</taxon>
    </lineage>
</organism>
<evidence type="ECO:0000313" key="1">
    <source>
        <dbReference type="EMBL" id="MPC39105.1"/>
    </source>
</evidence>
<keyword evidence="2" id="KW-1185">Reference proteome</keyword>
<evidence type="ECO:0000313" key="2">
    <source>
        <dbReference type="Proteomes" id="UP000324222"/>
    </source>
</evidence>
<name>A0A5B7F047_PORTR</name>
<protein>
    <submittedName>
        <fullName evidence="1">Uncharacterized protein</fullName>
    </submittedName>
</protein>
<dbReference type="AlphaFoldDB" id="A0A5B7F047"/>
<sequence>MIKLFRREIPCQLRKEIFHGFLTGWPPGGGLRQTSILRIFVNVASVTYDGRFKMLQEPDVNQSMYLDGVSN</sequence>
<comment type="caution">
    <text evidence="1">The sequence shown here is derived from an EMBL/GenBank/DDBJ whole genome shotgun (WGS) entry which is preliminary data.</text>
</comment>
<dbReference type="Proteomes" id="UP000324222">
    <property type="component" value="Unassembled WGS sequence"/>
</dbReference>
<reference evidence="1 2" key="1">
    <citation type="submission" date="2019-05" db="EMBL/GenBank/DDBJ databases">
        <title>Another draft genome of Portunus trituberculatus and its Hox gene families provides insights of decapod evolution.</title>
        <authorList>
            <person name="Jeong J.-H."/>
            <person name="Song I."/>
            <person name="Kim S."/>
            <person name="Choi T."/>
            <person name="Kim D."/>
            <person name="Ryu S."/>
            <person name="Kim W."/>
        </authorList>
    </citation>
    <scope>NUCLEOTIDE SEQUENCE [LARGE SCALE GENOMIC DNA]</scope>
    <source>
        <tissue evidence="1">Muscle</tissue>
    </source>
</reference>
<accession>A0A5B7F047</accession>